<evidence type="ECO:0000313" key="1">
    <source>
        <dbReference type="EMBL" id="KAJ9050436.1"/>
    </source>
</evidence>
<dbReference type="EMBL" id="QTSX02007155">
    <property type="protein sequence ID" value="KAJ9050436.1"/>
    <property type="molecule type" value="Genomic_DNA"/>
</dbReference>
<keyword evidence="2" id="KW-1185">Reference proteome</keyword>
<accession>A0ACC2RK76</accession>
<protein>
    <submittedName>
        <fullName evidence="1">Uncharacterized protein</fullName>
    </submittedName>
</protein>
<dbReference type="Proteomes" id="UP001165960">
    <property type="component" value="Unassembled WGS sequence"/>
</dbReference>
<organism evidence="1 2">
    <name type="scientific">Entomophthora muscae</name>
    <dbReference type="NCBI Taxonomy" id="34485"/>
    <lineage>
        <taxon>Eukaryota</taxon>
        <taxon>Fungi</taxon>
        <taxon>Fungi incertae sedis</taxon>
        <taxon>Zoopagomycota</taxon>
        <taxon>Entomophthoromycotina</taxon>
        <taxon>Entomophthoromycetes</taxon>
        <taxon>Entomophthorales</taxon>
        <taxon>Entomophthoraceae</taxon>
        <taxon>Entomophthora</taxon>
    </lineage>
</organism>
<comment type="caution">
    <text evidence="1">The sequence shown here is derived from an EMBL/GenBank/DDBJ whole genome shotgun (WGS) entry which is preliminary data.</text>
</comment>
<proteinExistence type="predicted"/>
<reference evidence="1" key="1">
    <citation type="submission" date="2022-04" db="EMBL/GenBank/DDBJ databases">
        <title>Genome of the entomopathogenic fungus Entomophthora muscae.</title>
        <authorList>
            <person name="Elya C."/>
            <person name="Lovett B.R."/>
            <person name="Lee E."/>
            <person name="Macias A.M."/>
            <person name="Hajek A.E."/>
            <person name="De Bivort B.L."/>
            <person name="Kasson M.T."/>
            <person name="De Fine Licht H.H."/>
            <person name="Stajich J.E."/>
        </authorList>
    </citation>
    <scope>NUCLEOTIDE SEQUENCE</scope>
    <source>
        <strain evidence="1">Berkeley</strain>
    </source>
</reference>
<gene>
    <name evidence="1" type="ORF">DSO57_1014443</name>
</gene>
<sequence length="399" mass="45315">MPKKHIEPILRKLKDAFWINIVYGRIQIFWAMLISPLYFTPHLVQNDNSIFRLPDELITRIIIYSQEYNAFKVCKRFRQYITSLEFKALFLGLGSNHFKNVFTEQTVKHPWFDEGLAIVLLRLGGNIQYDNHRIVQWACTNSIQVLKFIIDKYSIDFTLNDGLLFRLACLNDNIEAVRLLIKEGVDVAQVGNVSFLEAAARNKTELVKLLLDNGTDVHFNNDYALREASRAGQLDLLHVLLHHGANVHAFNESALLTACHKGHADIVSVLIDHGVNINFNCGSALRFSASQGHLKVVSLLLHKGIDTNAFQCGAKALRDSSRNGYFDVVRELVQYGISSSSLNCSALLCAILNDHFLVARFLLQHGATPDFKSLEFKRYHSNFQQKDVGMLLQEFNIQV</sequence>
<evidence type="ECO:0000313" key="2">
    <source>
        <dbReference type="Proteomes" id="UP001165960"/>
    </source>
</evidence>
<name>A0ACC2RK76_9FUNG</name>